<gene>
    <name evidence="3" type="ORF">HLH25_01680</name>
    <name evidence="2" type="ORF">HLH26_00030</name>
    <name evidence="4" type="ORF">HLH44_07580</name>
</gene>
<dbReference type="PANTHER" id="PTHR37691">
    <property type="entry name" value="BLR3518 PROTEIN"/>
    <property type="match status" value="1"/>
</dbReference>
<dbReference type="EMBL" id="JABEQN010000001">
    <property type="protein sequence ID" value="MBB2192363.1"/>
    <property type="molecule type" value="Genomic_DNA"/>
</dbReference>
<dbReference type="AlphaFoldDB" id="A0A7W4PH73"/>
<dbReference type="Gene3D" id="3.40.1260.10">
    <property type="entry name" value="DsrEFH-like"/>
    <property type="match status" value="1"/>
</dbReference>
<comment type="caution">
    <text evidence="4">The sequence shown here is derived from an EMBL/GenBank/DDBJ whole genome shotgun (WGS) entry which is preliminary data.</text>
</comment>
<organism evidence="4 5">
    <name type="scientific">Gluconacetobacter dulcium</name>
    <dbReference type="NCBI Taxonomy" id="2729096"/>
    <lineage>
        <taxon>Bacteria</taxon>
        <taxon>Pseudomonadati</taxon>
        <taxon>Pseudomonadota</taxon>
        <taxon>Alphaproteobacteria</taxon>
        <taxon>Acetobacterales</taxon>
        <taxon>Acetobacteraceae</taxon>
        <taxon>Gluconacetobacter</taxon>
    </lineage>
</organism>
<keyword evidence="1" id="KW-0732">Signal</keyword>
<dbReference type="Proteomes" id="UP000530320">
    <property type="component" value="Unassembled WGS sequence"/>
</dbReference>
<name>A0A7W4PH73_9PROT</name>
<evidence type="ECO:0000313" key="5">
    <source>
        <dbReference type="Proteomes" id="UP000530320"/>
    </source>
</evidence>
<evidence type="ECO:0000313" key="3">
    <source>
        <dbReference type="EMBL" id="MBB2192363.1"/>
    </source>
</evidence>
<accession>A0A7W4PH73</accession>
<dbReference type="Proteomes" id="UP000540490">
    <property type="component" value="Unassembled WGS sequence"/>
</dbReference>
<dbReference type="Pfam" id="PF02635">
    <property type="entry name" value="DsrE"/>
    <property type="match status" value="1"/>
</dbReference>
<dbReference type="Proteomes" id="UP000561077">
    <property type="component" value="Unassembled WGS sequence"/>
</dbReference>
<evidence type="ECO:0000313" key="6">
    <source>
        <dbReference type="Proteomes" id="UP000540490"/>
    </source>
</evidence>
<proteinExistence type="predicted"/>
<evidence type="ECO:0000256" key="1">
    <source>
        <dbReference type="SAM" id="SignalP"/>
    </source>
</evidence>
<evidence type="ECO:0000313" key="2">
    <source>
        <dbReference type="EMBL" id="MBB2162942.1"/>
    </source>
</evidence>
<dbReference type="InterPro" id="IPR003787">
    <property type="entry name" value="Sulphur_relay_DsrE/F-like"/>
</dbReference>
<reference evidence="5 6" key="1">
    <citation type="submission" date="2020-04" db="EMBL/GenBank/DDBJ databases">
        <title>Description of novel Gluconacetobacter.</title>
        <authorList>
            <person name="Sombolestani A."/>
        </authorList>
    </citation>
    <scope>NUCLEOTIDE SEQUENCE [LARGE SCALE GENOMIC DNA]</scope>
    <source>
        <strain evidence="3 6">LMG 1728</strain>
        <strain evidence="2 7">LMG 1731</strain>
        <strain evidence="4 5">LMG 22058</strain>
    </source>
</reference>
<dbReference type="RefSeq" id="WP_182972386.1">
    <property type="nucleotide sequence ID" value="NZ_JABEQN010000001.1"/>
</dbReference>
<dbReference type="EMBL" id="JABEQO010000001">
    <property type="protein sequence ID" value="MBB2162942.1"/>
    <property type="molecule type" value="Genomic_DNA"/>
</dbReference>
<evidence type="ECO:0000313" key="7">
    <source>
        <dbReference type="Proteomes" id="UP000561077"/>
    </source>
</evidence>
<dbReference type="InterPro" id="IPR027396">
    <property type="entry name" value="DsrEFH-like"/>
</dbReference>
<keyword evidence="6" id="KW-1185">Reference proteome</keyword>
<sequence>MSNATRLILASLSLLSGWGGVAHARTGGDAVPAYGAVHAADGSANRPDPSLRYRVAFDTARAAPDPAQINPALERIARFMNLLAADRIHPKTGDVVAIVYGAATPSILADGEYRARFGRDNPNTALLRALRKAGVSIEVCSYALAGQKIARDAVADGVQVDLSAMVTLANLQLRGWAVIPG</sequence>
<feature type="signal peptide" evidence="1">
    <location>
        <begin position="1"/>
        <end position="24"/>
    </location>
</feature>
<evidence type="ECO:0000313" key="4">
    <source>
        <dbReference type="EMBL" id="MBB2197318.1"/>
    </source>
</evidence>
<dbReference type="SUPFAM" id="SSF75169">
    <property type="entry name" value="DsrEFH-like"/>
    <property type="match status" value="1"/>
</dbReference>
<feature type="chain" id="PRO_5044661797" evidence="1">
    <location>
        <begin position="25"/>
        <end position="181"/>
    </location>
</feature>
<dbReference type="PANTHER" id="PTHR37691:SF1">
    <property type="entry name" value="BLR3518 PROTEIN"/>
    <property type="match status" value="1"/>
</dbReference>
<dbReference type="EMBL" id="JABEQP010000004">
    <property type="protein sequence ID" value="MBB2197318.1"/>
    <property type="molecule type" value="Genomic_DNA"/>
</dbReference>
<protein>
    <submittedName>
        <fullName evidence="4">DsrE family protein</fullName>
    </submittedName>
</protein>